<keyword evidence="2" id="KW-0378">Hydrolase</keyword>
<dbReference type="PANTHER" id="PTHR36512:SF3">
    <property type="entry name" value="BLR5678 PROTEIN"/>
    <property type="match status" value="1"/>
</dbReference>
<sequence length="340" mass="36397">MGLPINSGLNLYEKHRKGIKNLITDVKGVKVGNVTLQRENVNTGVTVVFPHEGNVFQDKVMASSAILNGFGKSMGLIQVEELGTIETPIIMTNTLSIGTAATALTKYMLEQNNDIGITTGTVNCLVTECNDGRLNDIRGLHITEEDVLKALNSPSEYFEEGAVGSGTGMCCLGLKGGLGSASRLVNVDGQEFTIGALVMSNFGSSGNLIIGGDHMGIKIKGVQDIKKDEGSIIIIIATDIPLSERQLKRVARRAAISLGRTGSYMGNGSGDVAIAFTTANRVPHYSTKDILETKMFFDDSIDKIFEASVEAVEEAIISSLYHAKTTVGYLEEVKGLRDYL</sequence>
<dbReference type="CDD" id="cd02253">
    <property type="entry name" value="DmpA"/>
    <property type="match status" value="1"/>
</dbReference>
<dbReference type="PANTHER" id="PTHR36512">
    <property type="entry name" value="D-AMINOPEPTIDASE"/>
    <property type="match status" value="1"/>
</dbReference>
<dbReference type="SUPFAM" id="SSF56266">
    <property type="entry name" value="DmpA/ArgJ-like"/>
    <property type="match status" value="1"/>
</dbReference>
<keyword evidence="2" id="KW-0031">Aminopeptidase</keyword>
<dbReference type="EMBL" id="VLKH01000014">
    <property type="protein sequence ID" value="TWH76989.1"/>
    <property type="molecule type" value="Genomic_DNA"/>
</dbReference>
<dbReference type="OrthoDB" id="9770388at2"/>
<comment type="similarity">
    <text evidence="1">Belongs to the peptidase S58 family.</text>
</comment>
<gene>
    <name evidence="2" type="ORF">LY60_03465</name>
</gene>
<evidence type="ECO:0000313" key="3">
    <source>
        <dbReference type="Proteomes" id="UP000315343"/>
    </source>
</evidence>
<dbReference type="InterPro" id="IPR016117">
    <property type="entry name" value="ArgJ-like_dom_sf"/>
</dbReference>
<organism evidence="2 3">
    <name type="scientific">Sedimentibacter saalensis</name>
    <dbReference type="NCBI Taxonomy" id="130788"/>
    <lineage>
        <taxon>Bacteria</taxon>
        <taxon>Bacillati</taxon>
        <taxon>Bacillota</taxon>
        <taxon>Tissierellia</taxon>
        <taxon>Sedimentibacter</taxon>
    </lineage>
</organism>
<dbReference type="RefSeq" id="WP_145086622.1">
    <property type="nucleotide sequence ID" value="NZ_VLKH01000014.1"/>
</dbReference>
<name>A0A562J151_9FIRM</name>
<dbReference type="GO" id="GO:0004177">
    <property type="term" value="F:aminopeptidase activity"/>
    <property type="evidence" value="ECO:0007669"/>
    <property type="project" value="UniProtKB-KW"/>
</dbReference>
<evidence type="ECO:0000256" key="1">
    <source>
        <dbReference type="ARBA" id="ARBA00007068"/>
    </source>
</evidence>
<evidence type="ECO:0000313" key="2">
    <source>
        <dbReference type="EMBL" id="TWH76989.1"/>
    </source>
</evidence>
<comment type="caution">
    <text evidence="2">The sequence shown here is derived from an EMBL/GenBank/DDBJ whole genome shotgun (WGS) entry which is preliminary data.</text>
</comment>
<proteinExistence type="inferred from homology"/>
<dbReference type="InterPro" id="IPR005321">
    <property type="entry name" value="Peptidase_S58_DmpA"/>
</dbReference>
<accession>A0A562J151</accession>
<protein>
    <submittedName>
        <fullName evidence="2">D-aminopeptidase</fullName>
    </submittedName>
</protein>
<dbReference type="AlphaFoldDB" id="A0A562J151"/>
<keyword evidence="2" id="KW-0645">Protease</keyword>
<reference evidence="2 3" key="1">
    <citation type="submission" date="2019-07" db="EMBL/GenBank/DDBJ databases">
        <title>Genomic Encyclopedia of Type Strains, Phase I: the one thousand microbial genomes (KMG-I) project.</title>
        <authorList>
            <person name="Kyrpides N."/>
        </authorList>
    </citation>
    <scope>NUCLEOTIDE SEQUENCE [LARGE SCALE GENOMIC DNA]</scope>
    <source>
        <strain evidence="2 3">DSM 13558</strain>
    </source>
</reference>
<dbReference type="Proteomes" id="UP000315343">
    <property type="component" value="Unassembled WGS sequence"/>
</dbReference>
<dbReference type="Pfam" id="PF03576">
    <property type="entry name" value="Peptidase_S58"/>
    <property type="match status" value="1"/>
</dbReference>
<keyword evidence="3" id="KW-1185">Reference proteome</keyword>
<dbReference type="Gene3D" id="3.60.70.12">
    <property type="entry name" value="L-amino peptidase D-ALA esterase/amidase"/>
    <property type="match status" value="1"/>
</dbReference>